<keyword evidence="2" id="KW-0472">Membrane</keyword>
<reference evidence="3" key="1">
    <citation type="journal article" date="2020" name="Stud. Mycol.">
        <title>101 Dothideomycetes genomes: a test case for predicting lifestyles and emergence of pathogens.</title>
        <authorList>
            <person name="Haridas S."/>
            <person name="Albert R."/>
            <person name="Binder M."/>
            <person name="Bloem J."/>
            <person name="Labutti K."/>
            <person name="Salamov A."/>
            <person name="Andreopoulos B."/>
            <person name="Baker S."/>
            <person name="Barry K."/>
            <person name="Bills G."/>
            <person name="Bluhm B."/>
            <person name="Cannon C."/>
            <person name="Castanera R."/>
            <person name="Culley D."/>
            <person name="Daum C."/>
            <person name="Ezra D."/>
            <person name="Gonzalez J."/>
            <person name="Henrissat B."/>
            <person name="Kuo A."/>
            <person name="Liang C."/>
            <person name="Lipzen A."/>
            <person name="Lutzoni F."/>
            <person name="Magnuson J."/>
            <person name="Mondo S."/>
            <person name="Nolan M."/>
            <person name="Ohm R."/>
            <person name="Pangilinan J."/>
            <person name="Park H.-J."/>
            <person name="Ramirez L."/>
            <person name="Alfaro M."/>
            <person name="Sun H."/>
            <person name="Tritt A."/>
            <person name="Yoshinaga Y."/>
            <person name="Zwiers L.-H."/>
            <person name="Turgeon B."/>
            <person name="Goodwin S."/>
            <person name="Spatafora J."/>
            <person name="Crous P."/>
            <person name="Grigoriev I."/>
        </authorList>
    </citation>
    <scope>NUCLEOTIDE SEQUENCE</scope>
    <source>
        <strain evidence="3">Tuck. ex Michener</strain>
    </source>
</reference>
<sequence>MSTKTLAPPPACTPSSPSSLSSRPPSRSRPKHSKKKSDPFLELNTTPGNSPSPPNSPETSHETGPSDPSESFFTQLILSPLLFTSFLLSLFLVDRRNRAYRVSEHPTTSTVASVLSRIAPAKWWDPEPYGTHNGGNDGSGDRPKQPWYIKKKHRKIAKMEVSEAFELRTSVIFGIVVTMMTVLIGAALGMKKIYDWAWVG</sequence>
<evidence type="ECO:0000313" key="4">
    <source>
        <dbReference type="Proteomes" id="UP000800092"/>
    </source>
</evidence>
<evidence type="ECO:0000313" key="3">
    <source>
        <dbReference type="EMBL" id="KAF2239201.1"/>
    </source>
</evidence>
<dbReference type="AlphaFoldDB" id="A0A6A6HMG9"/>
<organism evidence="3 4">
    <name type="scientific">Viridothelium virens</name>
    <name type="common">Speckled blister lichen</name>
    <name type="synonym">Trypethelium virens</name>
    <dbReference type="NCBI Taxonomy" id="1048519"/>
    <lineage>
        <taxon>Eukaryota</taxon>
        <taxon>Fungi</taxon>
        <taxon>Dikarya</taxon>
        <taxon>Ascomycota</taxon>
        <taxon>Pezizomycotina</taxon>
        <taxon>Dothideomycetes</taxon>
        <taxon>Dothideomycetes incertae sedis</taxon>
        <taxon>Trypetheliales</taxon>
        <taxon>Trypetheliaceae</taxon>
        <taxon>Viridothelium</taxon>
    </lineage>
</organism>
<feature type="transmembrane region" description="Helical" evidence="2">
    <location>
        <begin position="171"/>
        <end position="190"/>
    </location>
</feature>
<feature type="region of interest" description="Disordered" evidence="1">
    <location>
        <begin position="1"/>
        <end position="70"/>
    </location>
</feature>
<dbReference type="Proteomes" id="UP000800092">
    <property type="component" value="Unassembled WGS sequence"/>
</dbReference>
<keyword evidence="2" id="KW-0812">Transmembrane</keyword>
<feature type="transmembrane region" description="Helical" evidence="2">
    <location>
        <begin position="72"/>
        <end position="93"/>
    </location>
</feature>
<feature type="compositionally biased region" description="Basic residues" evidence="1">
    <location>
        <begin position="26"/>
        <end position="35"/>
    </location>
</feature>
<keyword evidence="4" id="KW-1185">Reference proteome</keyword>
<dbReference type="EMBL" id="ML991773">
    <property type="protein sequence ID" value="KAF2239201.1"/>
    <property type="molecule type" value="Genomic_DNA"/>
</dbReference>
<evidence type="ECO:0000256" key="1">
    <source>
        <dbReference type="SAM" id="MobiDB-lite"/>
    </source>
</evidence>
<accession>A0A6A6HMG9</accession>
<feature type="compositionally biased region" description="Low complexity" evidence="1">
    <location>
        <begin position="13"/>
        <end position="25"/>
    </location>
</feature>
<dbReference type="OrthoDB" id="4156595at2759"/>
<proteinExistence type="predicted"/>
<evidence type="ECO:0000256" key="2">
    <source>
        <dbReference type="SAM" id="Phobius"/>
    </source>
</evidence>
<keyword evidence="2" id="KW-1133">Transmembrane helix</keyword>
<name>A0A6A6HMG9_VIRVR</name>
<protein>
    <submittedName>
        <fullName evidence="3">Uncharacterized protein</fullName>
    </submittedName>
</protein>
<gene>
    <name evidence="3" type="ORF">EV356DRAFT_166335</name>
</gene>